<sequence>MDQQKGRRHKKRAREMGNKNTKSDKVGTGQEVSLESETALSNRPDCGSVTAVDFGSVDAGDFGSVTAGALLALDTVAPSPKGTVGLAGSPVSFPIRSPLLLLVCPSTGVRLCSISFAALPLNIQRQTPLVYPGGPPYQKPSSGSL</sequence>
<evidence type="ECO:0000313" key="2">
    <source>
        <dbReference type="EMBL" id="KAF3688870.1"/>
    </source>
</evidence>
<organism evidence="2 3">
    <name type="scientific">Channa argus</name>
    <name type="common">Northern snakehead</name>
    <name type="synonym">Ophicephalus argus</name>
    <dbReference type="NCBI Taxonomy" id="215402"/>
    <lineage>
        <taxon>Eukaryota</taxon>
        <taxon>Metazoa</taxon>
        <taxon>Chordata</taxon>
        <taxon>Craniata</taxon>
        <taxon>Vertebrata</taxon>
        <taxon>Euteleostomi</taxon>
        <taxon>Actinopterygii</taxon>
        <taxon>Neopterygii</taxon>
        <taxon>Teleostei</taxon>
        <taxon>Neoteleostei</taxon>
        <taxon>Acanthomorphata</taxon>
        <taxon>Anabantaria</taxon>
        <taxon>Anabantiformes</taxon>
        <taxon>Channoidei</taxon>
        <taxon>Channidae</taxon>
        <taxon>Channa</taxon>
    </lineage>
</organism>
<reference evidence="2 3" key="1">
    <citation type="submission" date="2019-02" db="EMBL/GenBank/DDBJ databases">
        <title>Opniocepnalus argus genome.</title>
        <authorList>
            <person name="Zhou C."/>
            <person name="Xiao S."/>
        </authorList>
    </citation>
    <scope>NUCLEOTIDE SEQUENCE [LARGE SCALE GENOMIC DNA]</scope>
    <source>
        <strain evidence="2">OARG1902GOOAL</strain>
        <tissue evidence="2">Muscle</tissue>
    </source>
</reference>
<feature type="compositionally biased region" description="Polar residues" evidence="1">
    <location>
        <begin position="30"/>
        <end position="40"/>
    </location>
</feature>
<feature type="compositionally biased region" description="Basic residues" evidence="1">
    <location>
        <begin position="1"/>
        <end position="13"/>
    </location>
</feature>
<gene>
    <name evidence="2" type="ORF">EXN66_Car004542</name>
</gene>
<proteinExistence type="predicted"/>
<feature type="compositionally biased region" description="Basic and acidic residues" evidence="1">
    <location>
        <begin position="14"/>
        <end position="25"/>
    </location>
</feature>
<reference evidence="3" key="2">
    <citation type="submission" date="2019-02" db="EMBL/GenBank/DDBJ databases">
        <title>Opniocepnalus argus Var Kimnra genome.</title>
        <authorList>
            <person name="Zhou C."/>
            <person name="Xiao S."/>
        </authorList>
    </citation>
    <scope>NUCLEOTIDE SEQUENCE [LARGE SCALE GENOMIC DNA]</scope>
</reference>
<dbReference type="EMBL" id="CM015715">
    <property type="protein sequence ID" value="KAF3688870.1"/>
    <property type="molecule type" value="Genomic_DNA"/>
</dbReference>
<dbReference type="Proteomes" id="UP000503349">
    <property type="component" value="Chromosome 4"/>
</dbReference>
<accession>A0A6G1PEY7</accession>
<protein>
    <submittedName>
        <fullName evidence="2">Uncharacterized protein</fullName>
    </submittedName>
</protein>
<dbReference type="AlphaFoldDB" id="A0A6G1PEY7"/>
<evidence type="ECO:0000313" key="3">
    <source>
        <dbReference type="Proteomes" id="UP000503349"/>
    </source>
</evidence>
<keyword evidence="3" id="KW-1185">Reference proteome</keyword>
<feature type="region of interest" description="Disordered" evidence="1">
    <location>
        <begin position="1"/>
        <end position="40"/>
    </location>
</feature>
<evidence type="ECO:0000256" key="1">
    <source>
        <dbReference type="SAM" id="MobiDB-lite"/>
    </source>
</evidence>
<name>A0A6G1PEY7_CHAAH</name>